<dbReference type="CDD" id="cd06850">
    <property type="entry name" value="biotinyl_domain"/>
    <property type="match status" value="1"/>
</dbReference>
<keyword evidence="7" id="KW-0436">Ligase</keyword>
<dbReference type="InterPro" id="IPR001249">
    <property type="entry name" value="AcCoA_biotinCC"/>
</dbReference>
<keyword evidence="4" id="KW-0443">Lipid metabolism</keyword>
<protein>
    <recommendedName>
        <fullName evidence="2 4">Biotin carboxyl carrier protein of acetyl-CoA carboxylase</fullName>
    </recommendedName>
</protein>
<comment type="pathway">
    <text evidence="4">Lipid metabolism; fatty acid biosynthesis.</text>
</comment>
<proteinExistence type="predicted"/>
<dbReference type="InterPro" id="IPR050709">
    <property type="entry name" value="Biotin_Carboxyl_Carrier/Decarb"/>
</dbReference>
<accession>A0ABT0TST3</accession>
<sequence>MDFKEIKELIKIFDSSSLSALSITQENSKIKLEKGTKSAQIVESQNMQVLSPIQIPQNTPQVEVAAPTSPAQSSKGAQGETINSPMVGTFYRCPSPDAPAYVNVGDKVKKGQTLGIIEAMKIMNEIEAEFDCVIKEIIPNDAQPVEYNSPLFVVEKI</sequence>
<feature type="compositionally biased region" description="Polar residues" evidence="5">
    <location>
        <begin position="69"/>
        <end position="83"/>
    </location>
</feature>
<feature type="domain" description="Lipoyl-binding" evidence="6">
    <location>
        <begin position="79"/>
        <end position="155"/>
    </location>
</feature>
<dbReference type="RefSeq" id="WP_250603564.1">
    <property type="nucleotide sequence ID" value="NZ_JAMOKX010000002.1"/>
</dbReference>
<dbReference type="InterPro" id="IPR000089">
    <property type="entry name" value="Biotin_lipoyl"/>
</dbReference>
<evidence type="ECO:0000313" key="8">
    <source>
        <dbReference type="Proteomes" id="UP001057522"/>
    </source>
</evidence>
<evidence type="ECO:0000256" key="4">
    <source>
        <dbReference type="RuleBase" id="RU364072"/>
    </source>
</evidence>
<reference evidence="7" key="1">
    <citation type="submission" date="2022-06" db="EMBL/GenBank/DDBJ databases">
        <title>Helicobacter colisuis sp. nov.</title>
        <authorList>
            <person name="Papic B."/>
            <person name="Gruntar I."/>
        </authorList>
    </citation>
    <scope>NUCLEOTIDE SEQUENCE</scope>
    <source>
        <strain evidence="7">11154-15</strain>
    </source>
</reference>
<evidence type="ECO:0000256" key="3">
    <source>
        <dbReference type="ARBA" id="ARBA00023267"/>
    </source>
</evidence>
<evidence type="ECO:0000256" key="2">
    <source>
        <dbReference type="ARBA" id="ARBA00017562"/>
    </source>
</evidence>
<evidence type="ECO:0000256" key="1">
    <source>
        <dbReference type="ARBA" id="ARBA00003761"/>
    </source>
</evidence>
<dbReference type="Pfam" id="PF00364">
    <property type="entry name" value="Biotin_lipoyl"/>
    <property type="match status" value="1"/>
</dbReference>
<dbReference type="GO" id="GO:0003989">
    <property type="term" value="F:acetyl-CoA carboxylase activity"/>
    <property type="evidence" value="ECO:0007669"/>
    <property type="project" value="UniProtKB-EC"/>
</dbReference>
<dbReference type="Proteomes" id="UP001057522">
    <property type="component" value="Unassembled WGS sequence"/>
</dbReference>
<feature type="region of interest" description="Disordered" evidence="5">
    <location>
        <begin position="60"/>
        <end position="83"/>
    </location>
</feature>
<keyword evidence="8" id="KW-1185">Reference proteome</keyword>
<dbReference type="PANTHER" id="PTHR45266">
    <property type="entry name" value="OXALOACETATE DECARBOXYLASE ALPHA CHAIN"/>
    <property type="match status" value="1"/>
</dbReference>
<comment type="function">
    <text evidence="1 4">This protein is a component of the acetyl coenzyme A carboxylase complex; first, biotin carboxylase catalyzes the carboxylation of the carrier protein and then the transcarboxylase transfers the carboxyl group to form malonyl-CoA.</text>
</comment>
<dbReference type="NCBIfam" id="TIGR00531">
    <property type="entry name" value="BCCP"/>
    <property type="match status" value="1"/>
</dbReference>
<evidence type="ECO:0000259" key="6">
    <source>
        <dbReference type="PROSITE" id="PS50968"/>
    </source>
</evidence>
<keyword evidence="4" id="KW-0444">Lipid biosynthesis</keyword>
<gene>
    <name evidence="7" type="primary">accB</name>
    <name evidence="7" type="ORF">NCR95_02140</name>
</gene>
<dbReference type="PROSITE" id="PS50968">
    <property type="entry name" value="BIOTINYL_LIPOYL"/>
    <property type="match status" value="1"/>
</dbReference>
<dbReference type="EMBL" id="JAMOKX010000002">
    <property type="protein sequence ID" value="MCL9818976.1"/>
    <property type="molecule type" value="Genomic_DNA"/>
</dbReference>
<dbReference type="SUPFAM" id="SSF51230">
    <property type="entry name" value="Single hybrid motif"/>
    <property type="match status" value="1"/>
</dbReference>
<dbReference type="Gene3D" id="2.40.50.100">
    <property type="match status" value="1"/>
</dbReference>
<dbReference type="PANTHER" id="PTHR45266:SF3">
    <property type="entry name" value="OXALOACETATE DECARBOXYLASE ALPHA CHAIN"/>
    <property type="match status" value="1"/>
</dbReference>
<evidence type="ECO:0000256" key="5">
    <source>
        <dbReference type="SAM" id="MobiDB-lite"/>
    </source>
</evidence>
<keyword evidence="3 4" id="KW-0092">Biotin</keyword>
<keyword evidence="4" id="KW-0275">Fatty acid biosynthesis</keyword>
<evidence type="ECO:0000313" key="7">
    <source>
        <dbReference type="EMBL" id="MCL9818976.1"/>
    </source>
</evidence>
<dbReference type="PRINTS" id="PR01071">
    <property type="entry name" value="ACOABIOTINCC"/>
</dbReference>
<comment type="caution">
    <text evidence="7">The sequence shown here is derived from an EMBL/GenBank/DDBJ whole genome shotgun (WGS) entry which is preliminary data.</text>
</comment>
<dbReference type="InterPro" id="IPR011053">
    <property type="entry name" value="Single_hybrid_motif"/>
</dbReference>
<name>A0ABT0TST3_9HELI</name>
<organism evidence="7 8">
    <name type="scientific">Helicobacter colisuis</name>
    <dbReference type="NCBI Taxonomy" id="2949739"/>
    <lineage>
        <taxon>Bacteria</taxon>
        <taxon>Pseudomonadati</taxon>
        <taxon>Campylobacterota</taxon>
        <taxon>Epsilonproteobacteria</taxon>
        <taxon>Campylobacterales</taxon>
        <taxon>Helicobacteraceae</taxon>
        <taxon>Helicobacter</taxon>
    </lineage>
</organism>
<keyword evidence="4" id="KW-0276">Fatty acid metabolism</keyword>